<evidence type="ECO:0000313" key="2">
    <source>
        <dbReference type="Proteomes" id="UP001234989"/>
    </source>
</evidence>
<dbReference type="EMBL" id="CP133622">
    <property type="protein sequence ID" value="WMV54588.1"/>
    <property type="molecule type" value="Genomic_DNA"/>
</dbReference>
<dbReference type="InterPro" id="IPR044840">
    <property type="entry name" value="Nup188"/>
</dbReference>
<sequence length="339" mass="38830">MATTTEANDEASRRSTTKIVDASLWWDPFPHLLAELESVSPSSDLPPPLEKKIKVNHAWFLDTVSLFKPPNLKSREALDASRLKIGLHQITVEADKKEAALKISSALCLDEVQSYILVDRTINQKSIVADGVFHELPHLVMLQYYLERQCLMKCTRHIIMQAWSIKGVLSSWNRDDNASDKEKRWKLVPALYIATRSQDSFIVDEAQKLISDGLDRKFFSVLQENLHSNFPENMDVDLYTLWAEEIVIEDNLVLDVLFLIFYEFCPCTGELWKKLCSLYEGFISNSYNFGKLAVSAEAVSSIYHAKLQLLLILIETLDLENLLQMVHDETPFRLLLTVH</sequence>
<organism evidence="1 2">
    <name type="scientific">Solanum verrucosum</name>
    <dbReference type="NCBI Taxonomy" id="315347"/>
    <lineage>
        <taxon>Eukaryota</taxon>
        <taxon>Viridiplantae</taxon>
        <taxon>Streptophyta</taxon>
        <taxon>Embryophyta</taxon>
        <taxon>Tracheophyta</taxon>
        <taxon>Spermatophyta</taxon>
        <taxon>Magnoliopsida</taxon>
        <taxon>eudicotyledons</taxon>
        <taxon>Gunneridae</taxon>
        <taxon>Pentapetalae</taxon>
        <taxon>asterids</taxon>
        <taxon>lamiids</taxon>
        <taxon>Solanales</taxon>
        <taxon>Solanaceae</taxon>
        <taxon>Solanoideae</taxon>
        <taxon>Solaneae</taxon>
        <taxon>Solanum</taxon>
    </lineage>
</organism>
<dbReference type="GO" id="GO:0006405">
    <property type="term" value="P:RNA export from nucleus"/>
    <property type="evidence" value="ECO:0007669"/>
    <property type="project" value="TreeGrafter"/>
</dbReference>
<accession>A0AAF0ZYR1</accession>
<keyword evidence="2" id="KW-1185">Reference proteome</keyword>
<dbReference type="PANTHER" id="PTHR31431:SF1">
    <property type="entry name" value="NUCLEOPORIN NUP188"/>
    <property type="match status" value="1"/>
</dbReference>
<reference evidence="1" key="1">
    <citation type="submission" date="2023-08" db="EMBL/GenBank/DDBJ databases">
        <title>A de novo genome assembly of Solanum verrucosum Schlechtendal, a Mexican diploid species geographically isolated from the other diploid A-genome species in potato relatives.</title>
        <authorList>
            <person name="Hosaka K."/>
        </authorList>
    </citation>
    <scope>NUCLEOTIDE SEQUENCE</scope>
    <source>
        <tissue evidence="1">Young leaves</tissue>
    </source>
</reference>
<protein>
    <submittedName>
        <fullName evidence="1">Uncharacterized protein</fullName>
    </submittedName>
</protein>
<dbReference type="PANTHER" id="PTHR31431">
    <property type="entry name" value="NUCLEOPORIN NUP188 HOMOLOG"/>
    <property type="match status" value="1"/>
</dbReference>
<gene>
    <name evidence="1" type="ORF">MTR67_047973</name>
</gene>
<dbReference type="GO" id="GO:0017056">
    <property type="term" value="F:structural constituent of nuclear pore"/>
    <property type="evidence" value="ECO:0007669"/>
    <property type="project" value="InterPro"/>
</dbReference>
<dbReference type="Proteomes" id="UP001234989">
    <property type="component" value="Chromosome 11"/>
</dbReference>
<dbReference type="GO" id="GO:0044611">
    <property type="term" value="C:nuclear pore inner ring"/>
    <property type="evidence" value="ECO:0007669"/>
    <property type="project" value="TreeGrafter"/>
</dbReference>
<evidence type="ECO:0000313" key="1">
    <source>
        <dbReference type="EMBL" id="WMV54588.1"/>
    </source>
</evidence>
<dbReference type="AlphaFoldDB" id="A0AAF0ZYR1"/>
<name>A0AAF0ZYR1_SOLVR</name>
<proteinExistence type="predicted"/>
<dbReference type="GO" id="GO:0006606">
    <property type="term" value="P:protein import into nucleus"/>
    <property type="evidence" value="ECO:0007669"/>
    <property type="project" value="TreeGrafter"/>
</dbReference>